<feature type="transmembrane region" description="Helical" evidence="2">
    <location>
        <begin position="258"/>
        <end position="277"/>
    </location>
</feature>
<feature type="region of interest" description="Disordered" evidence="1">
    <location>
        <begin position="580"/>
        <end position="644"/>
    </location>
</feature>
<reference evidence="3 4" key="1">
    <citation type="submission" date="2016-04" db="EMBL/GenBank/DDBJ databases">
        <title>A degradative enzymes factory behind the ericoid mycorrhizal symbiosis.</title>
        <authorList>
            <consortium name="DOE Joint Genome Institute"/>
            <person name="Martino E."/>
            <person name="Morin E."/>
            <person name="Grelet G."/>
            <person name="Kuo A."/>
            <person name="Kohler A."/>
            <person name="Daghino S."/>
            <person name="Barry K."/>
            <person name="Choi C."/>
            <person name="Cichocki N."/>
            <person name="Clum A."/>
            <person name="Copeland A."/>
            <person name="Hainaut M."/>
            <person name="Haridas S."/>
            <person name="Labutti K."/>
            <person name="Lindquist E."/>
            <person name="Lipzen A."/>
            <person name="Khouja H.-R."/>
            <person name="Murat C."/>
            <person name="Ohm R."/>
            <person name="Olson A."/>
            <person name="Spatafora J."/>
            <person name="Veneault-Fourrey C."/>
            <person name="Henrissat B."/>
            <person name="Grigoriev I."/>
            <person name="Martin F."/>
            <person name="Perotto S."/>
        </authorList>
    </citation>
    <scope>NUCLEOTIDE SEQUENCE [LARGE SCALE GENOMIC DNA]</scope>
    <source>
        <strain evidence="3 4">F</strain>
    </source>
</reference>
<feature type="region of interest" description="Disordered" evidence="1">
    <location>
        <begin position="468"/>
        <end position="497"/>
    </location>
</feature>
<accession>A0A2J6RWE0</accession>
<evidence type="ECO:0000256" key="1">
    <source>
        <dbReference type="SAM" id="MobiDB-lite"/>
    </source>
</evidence>
<dbReference type="AlphaFoldDB" id="A0A2J6RWE0"/>
<feature type="transmembrane region" description="Helical" evidence="2">
    <location>
        <begin position="337"/>
        <end position="358"/>
    </location>
</feature>
<organism evidence="3 4">
    <name type="scientific">Hyaloscypha variabilis (strain UAMH 11265 / GT02V1 / F)</name>
    <name type="common">Meliniomyces variabilis</name>
    <dbReference type="NCBI Taxonomy" id="1149755"/>
    <lineage>
        <taxon>Eukaryota</taxon>
        <taxon>Fungi</taxon>
        <taxon>Dikarya</taxon>
        <taxon>Ascomycota</taxon>
        <taxon>Pezizomycotina</taxon>
        <taxon>Leotiomycetes</taxon>
        <taxon>Helotiales</taxon>
        <taxon>Hyaloscyphaceae</taxon>
        <taxon>Hyaloscypha</taxon>
        <taxon>Hyaloscypha variabilis</taxon>
    </lineage>
</organism>
<name>A0A2J6RWE0_HYAVF</name>
<feature type="compositionally biased region" description="Polar residues" evidence="1">
    <location>
        <begin position="591"/>
        <end position="621"/>
    </location>
</feature>
<evidence type="ECO:0000256" key="2">
    <source>
        <dbReference type="SAM" id="Phobius"/>
    </source>
</evidence>
<feature type="compositionally biased region" description="Basic and acidic residues" evidence="1">
    <location>
        <begin position="623"/>
        <end position="644"/>
    </location>
</feature>
<protein>
    <submittedName>
        <fullName evidence="3">Uncharacterized protein</fullName>
    </submittedName>
</protein>
<gene>
    <name evidence="3" type="ORF">L207DRAFT_565035</name>
</gene>
<dbReference type="STRING" id="1149755.A0A2J6RWE0"/>
<keyword evidence="2" id="KW-0472">Membrane</keyword>
<feature type="transmembrane region" description="Helical" evidence="2">
    <location>
        <begin position="108"/>
        <end position="130"/>
    </location>
</feature>
<dbReference type="OrthoDB" id="1937642at2759"/>
<dbReference type="EMBL" id="KZ613943">
    <property type="protein sequence ID" value="PMD42818.1"/>
    <property type="molecule type" value="Genomic_DNA"/>
</dbReference>
<keyword evidence="4" id="KW-1185">Reference proteome</keyword>
<feature type="transmembrane region" description="Helical" evidence="2">
    <location>
        <begin position="364"/>
        <end position="383"/>
    </location>
</feature>
<dbReference type="Proteomes" id="UP000235786">
    <property type="component" value="Unassembled WGS sequence"/>
</dbReference>
<sequence>MRPLPQESLQFSALWSKLWCFFTARHFALLVIAGCCLRLLDVVQAFPTMAQWQPTVVHRQEAASPVAEPSAASLLREQLMNPKEVLAVLLLLGGDIIQKAIAQNTGLIITPVAFSFGWVSYALASLLSVFGEGLLMPDSDSSCVLINPESRNIKQNESWMLGRLIRDLEFEFDLRHKDKSPENDEINKMPLVITRWSAETTYKRSPKLTPRGKKARYDYKRIASKADWIWWSYVPVLIAEMLIAAFPPWFYNRDNPDWRILFITGVGNLLSLFTASIDRWQKEKFYCRSTTGEDPITFILTRGNSHRHVFVIYVDTNTFAHNLEDLAIRRRDPISNYVGATFAVLALFWLFLLIAIGGLEEDTWYLLLVGTIGMVHSILVAAAPRTSNAHGIPLTLKKQELVGRKHGDKIKIKSVMDVLILAEKSEPGIGYALLDVFFPGGPRVDDVDFWEDSGINWEGRRVKKYMKEHPNGPLPRYWEQRPLRRRDRGTPPKSIESSALKKTRVVQATQKNPSTVPQSEALLCGEVGTPTTKQSEASALQNTGAIESAQIPAPKQNDVLSSQQTRAVEVPRINAGAKSEALSLGGIETSAPEQNEAPISQKTGAIEPTQTPSSAVTQSKALSPRDIETLVSKECELPDSERLN</sequence>
<proteinExistence type="predicted"/>
<keyword evidence="2" id="KW-0812">Transmembrane</keyword>
<evidence type="ECO:0000313" key="4">
    <source>
        <dbReference type="Proteomes" id="UP000235786"/>
    </source>
</evidence>
<feature type="transmembrane region" description="Helical" evidence="2">
    <location>
        <begin position="228"/>
        <end position="246"/>
    </location>
</feature>
<keyword evidence="2" id="KW-1133">Transmembrane helix</keyword>
<evidence type="ECO:0000313" key="3">
    <source>
        <dbReference type="EMBL" id="PMD42818.1"/>
    </source>
</evidence>